<name>A0A9P6LS23_9FUNG</name>
<dbReference type="AlphaFoldDB" id="A0A9P6LS23"/>
<dbReference type="Proteomes" id="UP000749646">
    <property type="component" value="Unassembled WGS sequence"/>
</dbReference>
<sequence length="109" mass="12414">MPAAAENNSKKPCFGLLPSGTKHAELEAAERAAQVHDNVLEKSTSDHYLRYERRWIAFCDRHNYGPYNVTQSATTRYSMELTAEKSEPEKDIFPLLVRRRKSKSKTNAG</sequence>
<accession>A0A9P6LS23</accession>
<evidence type="ECO:0000313" key="1">
    <source>
        <dbReference type="EMBL" id="KAF9923194.1"/>
    </source>
</evidence>
<proteinExistence type="predicted"/>
<keyword evidence="2" id="KW-1185">Reference proteome</keyword>
<evidence type="ECO:0000313" key="2">
    <source>
        <dbReference type="Proteomes" id="UP000749646"/>
    </source>
</evidence>
<protein>
    <submittedName>
        <fullName evidence="1">Uncharacterized protein</fullName>
    </submittedName>
</protein>
<dbReference type="EMBL" id="JAAAHW010010740">
    <property type="protein sequence ID" value="KAF9923194.1"/>
    <property type="molecule type" value="Genomic_DNA"/>
</dbReference>
<gene>
    <name evidence="1" type="ORF">BGZ65_009055</name>
</gene>
<dbReference type="OrthoDB" id="10451428at2759"/>
<organism evidence="1 2">
    <name type="scientific">Modicella reniformis</name>
    <dbReference type="NCBI Taxonomy" id="1440133"/>
    <lineage>
        <taxon>Eukaryota</taxon>
        <taxon>Fungi</taxon>
        <taxon>Fungi incertae sedis</taxon>
        <taxon>Mucoromycota</taxon>
        <taxon>Mortierellomycotina</taxon>
        <taxon>Mortierellomycetes</taxon>
        <taxon>Mortierellales</taxon>
        <taxon>Mortierellaceae</taxon>
        <taxon>Modicella</taxon>
    </lineage>
</organism>
<reference evidence="1" key="1">
    <citation type="journal article" date="2020" name="Fungal Divers.">
        <title>Resolving the Mortierellaceae phylogeny through synthesis of multi-gene phylogenetics and phylogenomics.</title>
        <authorList>
            <person name="Vandepol N."/>
            <person name="Liber J."/>
            <person name="Desiro A."/>
            <person name="Na H."/>
            <person name="Kennedy M."/>
            <person name="Barry K."/>
            <person name="Grigoriev I.V."/>
            <person name="Miller A.N."/>
            <person name="O'Donnell K."/>
            <person name="Stajich J.E."/>
            <person name="Bonito G."/>
        </authorList>
    </citation>
    <scope>NUCLEOTIDE SEQUENCE</scope>
    <source>
        <strain evidence="1">MES-2147</strain>
    </source>
</reference>
<comment type="caution">
    <text evidence="1">The sequence shown here is derived from an EMBL/GenBank/DDBJ whole genome shotgun (WGS) entry which is preliminary data.</text>
</comment>